<feature type="transmembrane region" description="Helical" evidence="5">
    <location>
        <begin position="304"/>
        <end position="325"/>
    </location>
</feature>
<evidence type="ECO:0000313" key="7">
    <source>
        <dbReference type="EMBL" id="MFC3631107.1"/>
    </source>
</evidence>
<evidence type="ECO:0000256" key="3">
    <source>
        <dbReference type="ARBA" id="ARBA00022989"/>
    </source>
</evidence>
<protein>
    <submittedName>
        <fullName evidence="7">FUSC family protein</fullName>
    </submittedName>
</protein>
<feature type="transmembrane region" description="Helical" evidence="5">
    <location>
        <begin position="138"/>
        <end position="160"/>
    </location>
</feature>
<feature type="transmembrane region" description="Helical" evidence="5">
    <location>
        <begin position="181"/>
        <end position="214"/>
    </location>
</feature>
<feature type="transmembrane region" description="Helical" evidence="5">
    <location>
        <begin position="234"/>
        <end position="267"/>
    </location>
</feature>
<dbReference type="RefSeq" id="WP_377763249.1">
    <property type="nucleotide sequence ID" value="NZ_JBHRXY010000019.1"/>
</dbReference>
<dbReference type="InterPro" id="IPR049453">
    <property type="entry name" value="Memb_transporter_dom"/>
</dbReference>
<comment type="subcellular location">
    <subcellularLocation>
        <location evidence="1">Membrane</location>
        <topology evidence="1">Multi-pass membrane protein</topology>
    </subcellularLocation>
</comment>
<keyword evidence="4 5" id="KW-0472">Membrane</keyword>
<feature type="transmembrane region" description="Helical" evidence="5">
    <location>
        <begin position="279"/>
        <end position="298"/>
    </location>
</feature>
<evidence type="ECO:0000313" key="8">
    <source>
        <dbReference type="Proteomes" id="UP001595539"/>
    </source>
</evidence>
<evidence type="ECO:0000256" key="1">
    <source>
        <dbReference type="ARBA" id="ARBA00004141"/>
    </source>
</evidence>
<reference evidence="8" key="1">
    <citation type="journal article" date="2019" name="Int. J. Syst. Evol. Microbiol.">
        <title>The Global Catalogue of Microorganisms (GCM) 10K type strain sequencing project: providing services to taxonomists for standard genome sequencing and annotation.</title>
        <authorList>
            <consortium name="The Broad Institute Genomics Platform"/>
            <consortium name="The Broad Institute Genome Sequencing Center for Infectious Disease"/>
            <person name="Wu L."/>
            <person name="Ma J."/>
        </authorList>
    </citation>
    <scope>NUCLEOTIDE SEQUENCE [LARGE SCALE GENOMIC DNA]</scope>
    <source>
        <strain evidence="8">KCTC 42473</strain>
    </source>
</reference>
<feature type="domain" description="Integral membrane bound transporter" evidence="6">
    <location>
        <begin position="190"/>
        <end position="319"/>
    </location>
</feature>
<feature type="transmembrane region" description="Helical" evidence="5">
    <location>
        <begin position="60"/>
        <end position="80"/>
    </location>
</feature>
<accession>A0ABV7U7P0</accession>
<keyword evidence="3 5" id="KW-1133">Transmembrane helix</keyword>
<feature type="transmembrane region" description="Helical" evidence="5">
    <location>
        <begin position="86"/>
        <end position="103"/>
    </location>
</feature>
<keyword evidence="2 5" id="KW-0812">Transmembrane</keyword>
<proteinExistence type="predicted"/>
<sequence length="355" mass="38008">MYVPPRPRREDDPWFALRLGLCVVASFAAMAWLNPALGTMVAVLPFGLLAGQRKAFSFRIIAAPIMFGLVIWVMAALVAVVRPTPALLMLVMLLLFFVAFYLTRRTGSGVGMLILVAAMMMSIAGMKTPALLNVFRDGLLLGCGVALVINPLLYLVVPSATREVHVDAPRPAAGHHGAGSLIRALVVFGLCFWFYAVLPPSDIILAISAIFPLIFPTRQEAFAEAVERSLATFYGAGAAVAVLMVMTVSGSFALLLCLVFVVTFLFGERMINGPRSASVYQFATSVAIGVVATVLTSGSPSTAVIGRIVLTLLGSLGAALLIALLDRVFLAPIQDPDDHSPHPAIQRWKWGKELM</sequence>
<name>A0ABV7U7P0_9RHOB</name>
<evidence type="ECO:0000256" key="5">
    <source>
        <dbReference type="SAM" id="Phobius"/>
    </source>
</evidence>
<feature type="transmembrane region" description="Helical" evidence="5">
    <location>
        <begin position="15"/>
        <end position="48"/>
    </location>
</feature>
<evidence type="ECO:0000259" key="6">
    <source>
        <dbReference type="Pfam" id="PF13515"/>
    </source>
</evidence>
<dbReference type="Pfam" id="PF13515">
    <property type="entry name" value="FUSC_2"/>
    <property type="match status" value="1"/>
</dbReference>
<dbReference type="EMBL" id="JBHRXY010000019">
    <property type="protein sequence ID" value="MFC3631107.1"/>
    <property type="molecule type" value="Genomic_DNA"/>
</dbReference>
<evidence type="ECO:0000256" key="2">
    <source>
        <dbReference type="ARBA" id="ARBA00022692"/>
    </source>
</evidence>
<organism evidence="7 8">
    <name type="scientific">Paracoccus angustae</name>
    <dbReference type="NCBI Taxonomy" id="1671480"/>
    <lineage>
        <taxon>Bacteria</taxon>
        <taxon>Pseudomonadati</taxon>
        <taxon>Pseudomonadota</taxon>
        <taxon>Alphaproteobacteria</taxon>
        <taxon>Rhodobacterales</taxon>
        <taxon>Paracoccaceae</taxon>
        <taxon>Paracoccus</taxon>
    </lineage>
</organism>
<feature type="transmembrane region" description="Helical" evidence="5">
    <location>
        <begin position="110"/>
        <end position="132"/>
    </location>
</feature>
<keyword evidence="8" id="KW-1185">Reference proteome</keyword>
<comment type="caution">
    <text evidence="7">The sequence shown here is derived from an EMBL/GenBank/DDBJ whole genome shotgun (WGS) entry which is preliminary data.</text>
</comment>
<dbReference type="Proteomes" id="UP001595539">
    <property type="component" value="Unassembled WGS sequence"/>
</dbReference>
<evidence type="ECO:0000256" key="4">
    <source>
        <dbReference type="ARBA" id="ARBA00023136"/>
    </source>
</evidence>
<gene>
    <name evidence="7" type="ORF">ACFOM8_16820</name>
</gene>